<dbReference type="Proteomes" id="UP000663305">
    <property type="component" value="Plasmid pHSR-Bgl01"/>
</dbReference>
<geneLocation type="plasmid" evidence="1 2">
    <name>pHSR-Bgl01</name>
</geneLocation>
<name>A0A897NME4_9EURY</name>
<accession>A0A897NME4</accession>
<organism evidence="1 2">
    <name type="scientific">Halapricum desulfuricans</name>
    <dbReference type="NCBI Taxonomy" id="2841257"/>
    <lineage>
        <taxon>Archaea</taxon>
        <taxon>Methanobacteriati</taxon>
        <taxon>Methanobacteriota</taxon>
        <taxon>Stenosarchaea group</taxon>
        <taxon>Halobacteria</taxon>
        <taxon>Halobacteriales</taxon>
        <taxon>Haloarculaceae</taxon>
        <taxon>Halapricum</taxon>
    </lineage>
</organism>
<dbReference type="AlphaFoldDB" id="A0A897NME4"/>
<keyword evidence="1" id="KW-0614">Plasmid</keyword>
<sequence>MIRTVDQRLLQVADLNGRALDRCRLKAEEFPLGDCRDAAQRVLHYAENRELEFIRSPETPRHEEIECIPPYTIETAENGARIVRSDDDDEQLMTASLSHLFGYQERAIRRTAARVFSDDVDEYATGIEDITDRELAVTQKDTQTPLYRCVQSDLVTREEGR</sequence>
<reference evidence="1" key="1">
    <citation type="submission" date="2020-11" db="EMBL/GenBank/DDBJ databases">
        <title>Carbohydrate-dependent, anaerobic sulfur respiration: A novel catabolism in halophilic archaea.</title>
        <authorList>
            <person name="Sorokin D.Y."/>
            <person name="Messina E."/>
            <person name="Smedile F."/>
            <person name="La Cono V."/>
            <person name="Hallsworth J.E."/>
            <person name="Yakimov M.M."/>
        </authorList>
    </citation>
    <scope>NUCLEOTIDE SEQUENCE</scope>
    <source>
        <strain evidence="1">HSR-Bgl</strain>
        <plasmid evidence="1">pHSR-Bgl01</plasmid>
    </source>
</reference>
<protein>
    <submittedName>
        <fullName evidence="1">Uncharacterized protein</fullName>
    </submittedName>
</protein>
<gene>
    <name evidence="1" type="ORF">HSBGL_4017</name>
</gene>
<evidence type="ECO:0000313" key="1">
    <source>
        <dbReference type="EMBL" id="QSG13431.1"/>
    </source>
</evidence>
<dbReference type="EMBL" id="CP064790">
    <property type="protein sequence ID" value="QSG13431.1"/>
    <property type="molecule type" value="Genomic_DNA"/>
</dbReference>
<evidence type="ECO:0000313" key="2">
    <source>
        <dbReference type="Proteomes" id="UP000663305"/>
    </source>
</evidence>
<proteinExistence type="predicted"/>